<dbReference type="GO" id="GO:0016747">
    <property type="term" value="F:acyltransferase activity, transferring groups other than amino-acyl groups"/>
    <property type="evidence" value="ECO:0007669"/>
    <property type="project" value="InterPro"/>
</dbReference>
<proteinExistence type="inferred from homology"/>
<evidence type="ECO:0000313" key="4">
    <source>
        <dbReference type="EMBL" id="ANI18316.1"/>
    </source>
</evidence>
<dbReference type="SUPFAM" id="SSF55729">
    <property type="entry name" value="Acyl-CoA N-acyltransferases (Nat)"/>
    <property type="match status" value="1"/>
</dbReference>
<feature type="domain" description="N-acetyltransferase" evidence="3">
    <location>
        <begin position="8"/>
        <end position="151"/>
    </location>
</feature>
<evidence type="ECO:0000256" key="1">
    <source>
        <dbReference type="ARBA" id="ARBA00009623"/>
    </source>
</evidence>
<gene>
    <name evidence="4" type="ORF">A9C11_00545</name>
</gene>
<evidence type="ECO:0000256" key="2">
    <source>
        <dbReference type="ARBA" id="ARBA00072224"/>
    </source>
</evidence>
<dbReference type="CDD" id="cd04301">
    <property type="entry name" value="NAT_SF"/>
    <property type="match status" value="1"/>
</dbReference>
<dbReference type="InterPro" id="IPR000182">
    <property type="entry name" value="GNAT_dom"/>
</dbReference>
<dbReference type="InterPro" id="IPR016181">
    <property type="entry name" value="Acyl_CoA_acyltransferase"/>
</dbReference>
<organism evidence="4 5">
    <name type="scientific">Pseudomonas citronellolis</name>
    <dbReference type="NCBI Taxonomy" id="53408"/>
    <lineage>
        <taxon>Bacteria</taxon>
        <taxon>Pseudomonadati</taxon>
        <taxon>Pseudomonadota</taxon>
        <taxon>Gammaproteobacteria</taxon>
        <taxon>Pseudomonadales</taxon>
        <taxon>Pseudomonadaceae</taxon>
        <taxon>Pseudomonas</taxon>
    </lineage>
</organism>
<name>A0A1A9KKF7_9PSED</name>
<reference evidence="4 5" key="1">
    <citation type="submission" date="2016-05" db="EMBL/GenBank/DDBJ databases">
        <title>Genome Sequence of Pseudomonas citronellolis Strain SJTE-3, an Estrogens and Persistent Organic Pollutants degradation strain.</title>
        <authorList>
            <person name="Liang R."/>
        </authorList>
    </citation>
    <scope>NUCLEOTIDE SEQUENCE [LARGE SCALE GENOMIC DNA]</scope>
    <source>
        <strain evidence="4 5">SJTE-3</strain>
    </source>
</reference>
<keyword evidence="4" id="KW-0808">Transferase</keyword>
<sequence length="151" mass="16979">MDLTWSCQHHSELSKETLYALLRLRCEVFVVEQNCPYQDIDDQDLSGDTCHLMAHEGGQLLAYLRLLDPATHDGEVVIGRVITAAAGRGRGLGHQLMQRALDEAARRWPGSPVYLSAQAHLQGYYGRYGFVAEGEVYLEDDIPHIDMRRPA</sequence>
<dbReference type="Gene3D" id="3.40.630.30">
    <property type="match status" value="1"/>
</dbReference>
<dbReference type="Proteomes" id="UP000077748">
    <property type="component" value="Chromosome"/>
</dbReference>
<dbReference type="AlphaFoldDB" id="A0A1A9KKF7"/>
<dbReference type="RefSeq" id="WP_064584953.1">
    <property type="nucleotide sequence ID" value="NZ_CP015878.1"/>
</dbReference>
<evidence type="ECO:0000313" key="5">
    <source>
        <dbReference type="Proteomes" id="UP000077748"/>
    </source>
</evidence>
<protein>
    <recommendedName>
        <fullName evidence="2">Protein ElaA</fullName>
    </recommendedName>
</protein>
<dbReference type="EMBL" id="CP015878">
    <property type="protein sequence ID" value="ANI18316.1"/>
    <property type="molecule type" value="Genomic_DNA"/>
</dbReference>
<keyword evidence="4" id="KW-0012">Acyltransferase</keyword>
<accession>A0A1A9KKF7</accession>
<comment type="similarity">
    <text evidence="1">Belongs to the UPF0039 (ElaA) family.</text>
</comment>
<dbReference type="PROSITE" id="PS51186">
    <property type="entry name" value="GNAT"/>
    <property type="match status" value="1"/>
</dbReference>
<evidence type="ECO:0000259" key="3">
    <source>
        <dbReference type="PROSITE" id="PS51186"/>
    </source>
</evidence>
<dbReference type="FunFam" id="3.40.630.30:FF:000035">
    <property type="entry name" value="GNAT family N-acetyltransferase"/>
    <property type="match status" value="1"/>
</dbReference>
<dbReference type="NCBIfam" id="NF007644">
    <property type="entry name" value="PRK10314.1"/>
    <property type="match status" value="1"/>
</dbReference>
<dbReference type="Pfam" id="PF13673">
    <property type="entry name" value="Acetyltransf_10"/>
    <property type="match status" value="1"/>
</dbReference>